<reference evidence="1 2" key="1">
    <citation type="submission" date="2020-08" db="EMBL/GenBank/DDBJ databases">
        <authorList>
            <person name="Liu C."/>
            <person name="Sun Q."/>
        </authorList>
    </citation>
    <scope>NUCLEOTIDE SEQUENCE [LARGE SCALE GENOMIC DNA]</scope>
    <source>
        <strain evidence="1 2">NSJ-61</strain>
    </source>
</reference>
<gene>
    <name evidence="1" type="ORF">H9Q80_02790</name>
</gene>
<name>A0A7G9GQ15_9FIRM</name>
<protein>
    <submittedName>
        <fullName evidence="1">DUF1934 domain-containing protein</fullName>
    </submittedName>
</protein>
<dbReference type="KEGG" id="ehn:H9Q80_02790"/>
<dbReference type="Gene3D" id="2.40.128.20">
    <property type="match status" value="1"/>
</dbReference>
<proteinExistence type="predicted"/>
<organism evidence="1 2">
    <name type="scientific">[Eubacterium] hominis</name>
    <dbReference type="NCBI Taxonomy" id="2764325"/>
    <lineage>
        <taxon>Bacteria</taxon>
        <taxon>Bacillati</taxon>
        <taxon>Bacillota</taxon>
        <taxon>Erysipelotrichia</taxon>
        <taxon>Erysipelotrichales</taxon>
        <taxon>Erysipelotrichaceae</taxon>
        <taxon>Amedibacillus</taxon>
    </lineage>
</organism>
<dbReference type="EMBL" id="CP060636">
    <property type="protein sequence ID" value="QNM12897.1"/>
    <property type="molecule type" value="Genomic_DNA"/>
</dbReference>
<dbReference type="Proteomes" id="UP000515856">
    <property type="component" value="Chromosome"/>
</dbReference>
<accession>A0A7G9GQ15</accession>
<dbReference type="InterPro" id="IPR015231">
    <property type="entry name" value="DUF1934"/>
</dbReference>
<dbReference type="SUPFAM" id="SSF50814">
    <property type="entry name" value="Lipocalins"/>
    <property type="match status" value="1"/>
</dbReference>
<dbReference type="InterPro" id="IPR012674">
    <property type="entry name" value="Calycin"/>
</dbReference>
<sequence>MLMISGENMKKHLTVKQKHRYTNEKNLMFEGHVNLVKKGSSLCMEYVEKDGVASVNIVADDEGLRIERKGEVISNLHFQMNEKTCGSVLSEFGTIDLEIYTYKYIRKDNIIALEYDILSGGEVTDGYRILWILKEDQA</sequence>
<dbReference type="Pfam" id="PF09148">
    <property type="entry name" value="DUF1934"/>
    <property type="match status" value="1"/>
</dbReference>
<evidence type="ECO:0000313" key="1">
    <source>
        <dbReference type="EMBL" id="QNM12897.1"/>
    </source>
</evidence>
<evidence type="ECO:0000313" key="2">
    <source>
        <dbReference type="Proteomes" id="UP000515856"/>
    </source>
</evidence>
<keyword evidence="2" id="KW-1185">Reference proteome</keyword>
<dbReference type="AlphaFoldDB" id="A0A7G9GQ15"/>